<protein>
    <submittedName>
        <fullName evidence="3">Uncharacterized protein</fullName>
    </submittedName>
</protein>
<evidence type="ECO:0000256" key="1">
    <source>
        <dbReference type="SAM" id="MobiDB-lite"/>
    </source>
</evidence>
<evidence type="ECO:0000313" key="3">
    <source>
        <dbReference type="EMBL" id="KAG0141691.1"/>
    </source>
</evidence>
<dbReference type="AlphaFoldDB" id="A0A9P6NDI2"/>
<feature type="compositionally biased region" description="Polar residues" evidence="1">
    <location>
        <begin position="115"/>
        <end position="132"/>
    </location>
</feature>
<evidence type="ECO:0000256" key="2">
    <source>
        <dbReference type="SAM" id="SignalP"/>
    </source>
</evidence>
<reference evidence="3" key="1">
    <citation type="submission" date="2013-11" db="EMBL/GenBank/DDBJ databases">
        <title>Genome sequence of the fusiform rust pathogen reveals effectors for host alternation and coevolution with pine.</title>
        <authorList>
            <consortium name="DOE Joint Genome Institute"/>
            <person name="Smith K."/>
            <person name="Pendleton A."/>
            <person name="Kubisiak T."/>
            <person name="Anderson C."/>
            <person name="Salamov A."/>
            <person name="Aerts A."/>
            <person name="Riley R."/>
            <person name="Clum A."/>
            <person name="Lindquist E."/>
            <person name="Ence D."/>
            <person name="Campbell M."/>
            <person name="Kronenberg Z."/>
            <person name="Feau N."/>
            <person name="Dhillon B."/>
            <person name="Hamelin R."/>
            <person name="Burleigh J."/>
            <person name="Smith J."/>
            <person name="Yandell M."/>
            <person name="Nelson C."/>
            <person name="Grigoriev I."/>
            <person name="Davis J."/>
        </authorList>
    </citation>
    <scope>NUCLEOTIDE SEQUENCE</scope>
    <source>
        <strain evidence="3">G11</strain>
    </source>
</reference>
<accession>A0A9P6NDI2</accession>
<gene>
    <name evidence="3" type="ORF">CROQUDRAFT_98464</name>
</gene>
<feature type="region of interest" description="Disordered" evidence="1">
    <location>
        <begin position="115"/>
        <end position="138"/>
    </location>
</feature>
<dbReference type="Proteomes" id="UP000886653">
    <property type="component" value="Unassembled WGS sequence"/>
</dbReference>
<evidence type="ECO:0000313" key="4">
    <source>
        <dbReference type="Proteomes" id="UP000886653"/>
    </source>
</evidence>
<sequence>MLRLFYLYLVININLRVNCVFVETQVEDAIESSQKYSKKKTPETQDLLGFLNQKYFKNPPETRDLLSLVGSATTNNLDSQLPTVEEGAIAGMQSSLMNSPPRGLANSAENQILRTRNGNRKTSNPNHTSQRGQPAKVAKTTEVSAILSRKPTQKLKFF</sequence>
<dbReference type="EMBL" id="MU167375">
    <property type="protein sequence ID" value="KAG0141691.1"/>
    <property type="molecule type" value="Genomic_DNA"/>
</dbReference>
<keyword evidence="4" id="KW-1185">Reference proteome</keyword>
<name>A0A9P6NDI2_9BASI</name>
<keyword evidence="2" id="KW-0732">Signal</keyword>
<organism evidence="3 4">
    <name type="scientific">Cronartium quercuum f. sp. fusiforme G11</name>
    <dbReference type="NCBI Taxonomy" id="708437"/>
    <lineage>
        <taxon>Eukaryota</taxon>
        <taxon>Fungi</taxon>
        <taxon>Dikarya</taxon>
        <taxon>Basidiomycota</taxon>
        <taxon>Pucciniomycotina</taxon>
        <taxon>Pucciniomycetes</taxon>
        <taxon>Pucciniales</taxon>
        <taxon>Coleosporiaceae</taxon>
        <taxon>Cronartium</taxon>
    </lineage>
</organism>
<feature type="chain" id="PRO_5040274205" evidence="2">
    <location>
        <begin position="20"/>
        <end position="158"/>
    </location>
</feature>
<proteinExistence type="predicted"/>
<feature type="signal peptide" evidence="2">
    <location>
        <begin position="1"/>
        <end position="19"/>
    </location>
</feature>
<comment type="caution">
    <text evidence="3">The sequence shown here is derived from an EMBL/GenBank/DDBJ whole genome shotgun (WGS) entry which is preliminary data.</text>
</comment>